<gene>
    <name evidence="2" type="ORF">YH65_06900</name>
</gene>
<dbReference type="Proteomes" id="UP000034444">
    <property type="component" value="Chromosome"/>
</dbReference>
<evidence type="ECO:0000256" key="1">
    <source>
        <dbReference type="SAM" id="Phobius"/>
    </source>
</evidence>
<keyword evidence="1" id="KW-0472">Membrane</keyword>
<dbReference type="EMBL" id="CP011308">
    <property type="protein sequence ID" value="AKF25150.1"/>
    <property type="molecule type" value="Genomic_DNA"/>
</dbReference>
<feature type="transmembrane region" description="Helical" evidence="1">
    <location>
        <begin position="244"/>
        <end position="262"/>
    </location>
</feature>
<reference evidence="2 3" key="1">
    <citation type="submission" date="2015-04" db="EMBL/GenBank/DDBJ databases">
        <title>Complete genome sequence of Sulfurovum lithotrophicum ATCC BAA-797T.</title>
        <authorList>
            <person name="Ahn J."/>
            <person name="Park G."/>
            <person name="Jeon W."/>
            <person name="Jang Y."/>
            <person name="Jang M."/>
            <person name="Lee H."/>
            <person name="Lee H."/>
        </authorList>
    </citation>
    <scope>NUCLEOTIDE SEQUENCE [LARGE SCALE GENOMIC DNA]</scope>
    <source>
        <strain evidence="3">ATCC BAA-797 / 42BKT</strain>
    </source>
</reference>
<keyword evidence="3" id="KW-1185">Reference proteome</keyword>
<dbReference type="OrthoDB" id="5333144at2"/>
<accession>A0A7U4M1I3</accession>
<sequence length="448" mass="51346">MVKLFKLHKFFGLLVGLFLLVLGLTGFFINNRQWNFLYTTTVGNVPNTTLTEDKKLFEAYWVDSEDTDHIIVGGKRGIFETFDEGETYSQMTDLQCLAIKTDANTSYAATSDGIYVLKDEKWNPYALQGNYVNALSVTDKYMLASIDKHRLLLIKRDDASVVSDTVVKIDASQLQDDITLKNLIKDLHFGRGLLDGKLSALLNDYGALVLIFLSLSGYLVWWYIHLKKKAEMSRKLIKWHANSVVVLAFIPLTILAVTGIFLNHSGGLKKFMTETVVPHSVLPPVYSSLTSDIWSVDFDGTTYRIGNRYGVYKSTDLKSWKQETKGFAYRMARIDGVLYVSVKDGSNRFYDGVWKTLEDVPYTFKDAYDYDDEVKFFTYKHYEGMMPEFEDATLFSTLRTIHGGVFMAPWWKWINDFVAIALLILGFTGISRWIHKKRLFSKRTPKQE</sequence>
<dbReference type="Pfam" id="PF03929">
    <property type="entry name" value="PepSY_TM"/>
    <property type="match status" value="1"/>
</dbReference>
<feature type="transmembrane region" description="Helical" evidence="1">
    <location>
        <begin position="413"/>
        <end position="434"/>
    </location>
</feature>
<dbReference type="SUPFAM" id="SSF110296">
    <property type="entry name" value="Oligoxyloglucan reducing end-specific cellobiohydrolase"/>
    <property type="match status" value="1"/>
</dbReference>
<keyword evidence="1" id="KW-1133">Transmembrane helix</keyword>
<proteinExistence type="predicted"/>
<feature type="transmembrane region" description="Helical" evidence="1">
    <location>
        <begin position="205"/>
        <end position="224"/>
    </location>
</feature>
<name>A0A7U4M1I3_9BACT</name>
<keyword evidence="1" id="KW-0812">Transmembrane</keyword>
<evidence type="ECO:0000313" key="3">
    <source>
        <dbReference type="Proteomes" id="UP000034444"/>
    </source>
</evidence>
<reference evidence="3" key="2">
    <citation type="journal article" date="2017" name="Stand. Genomic Sci.">
        <title>Complete genome sequence of the sulfur-oxidizing chemolithoautotrophic Sulfurovum lithotrophicum 42BKTT.</title>
        <authorList>
            <person name="Jeon W."/>
            <person name="Priscilla L."/>
            <person name="Park G."/>
            <person name="Lee H."/>
            <person name="Lee N."/>
            <person name="Lee D."/>
            <person name="Kwon H."/>
            <person name="Ahn I."/>
            <person name="Lee C."/>
            <person name="Lee H."/>
            <person name="Ahn J."/>
        </authorList>
    </citation>
    <scope>NUCLEOTIDE SEQUENCE [LARGE SCALE GENOMIC DNA]</scope>
    <source>
        <strain evidence="3">ATCC BAA-797 / 42BKT</strain>
    </source>
</reference>
<dbReference type="RefSeq" id="WP_046551231.1">
    <property type="nucleotide sequence ID" value="NZ_CP011308.1"/>
</dbReference>
<evidence type="ECO:0000313" key="2">
    <source>
        <dbReference type="EMBL" id="AKF25150.1"/>
    </source>
</evidence>
<protein>
    <submittedName>
        <fullName evidence="2">Peptidase</fullName>
    </submittedName>
</protein>
<organism evidence="2 3">
    <name type="scientific">Sulfurovum lithotrophicum</name>
    <dbReference type="NCBI Taxonomy" id="206403"/>
    <lineage>
        <taxon>Bacteria</taxon>
        <taxon>Pseudomonadati</taxon>
        <taxon>Campylobacterota</taxon>
        <taxon>Epsilonproteobacteria</taxon>
        <taxon>Campylobacterales</taxon>
        <taxon>Sulfurovaceae</taxon>
        <taxon>Sulfurovum</taxon>
    </lineage>
</organism>
<dbReference type="InterPro" id="IPR005625">
    <property type="entry name" value="PepSY-ass_TM"/>
</dbReference>
<dbReference type="KEGG" id="slh:YH65_06900"/>
<feature type="transmembrane region" description="Helical" evidence="1">
    <location>
        <begin position="7"/>
        <end position="29"/>
    </location>
</feature>
<dbReference type="AlphaFoldDB" id="A0A7U4M1I3"/>